<sequence length="411" mass="47297">MKTVLVISDYIEGQPVVASVRYAGLMKYFQEKYTLVTINDMKYGSSSSYFSQINYKFTTPDSIFTQSMDENTRATKTFLRRYSEQLLRHKWMISAWRNYKYSKYKFMKMNHTLFTQLDDLLDERELAAVFVTVPDVYGLYILEYLKNKTPTLPAIIEIRDIINHDIGEGNPRFTFKRSEHRITKLADGIIAVSQGIQQYYQEQNQDLDIQLIKNGYDEQYFLDCSYKSLTPELEHLTLVHLGSIYKGRNIKAFIEGLLLFNERTGIPITLHIVGLLDQQAFDDISDVELLGSGVKVEIIGSVEHEKALALLKAADIAVILTHTKGSDYAIPGKTFEYIGACKPIIAVTQDRELVDLVHGKYGECARHDKEDIADGLMSLLRRKYDYTNRSSYSRRSQAEQVMNFIDRKIGK</sequence>
<keyword evidence="3" id="KW-1185">Reference proteome</keyword>
<dbReference type="Pfam" id="PF00534">
    <property type="entry name" value="Glycos_transf_1"/>
    <property type="match status" value="1"/>
</dbReference>
<evidence type="ECO:0000313" key="3">
    <source>
        <dbReference type="Proteomes" id="UP001139347"/>
    </source>
</evidence>
<name>A0A9X1WL25_9BACL</name>
<proteinExistence type="predicted"/>
<feature type="domain" description="Glycosyl transferase family 1" evidence="1">
    <location>
        <begin position="236"/>
        <end position="393"/>
    </location>
</feature>
<dbReference type="SUPFAM" id="SSF53756">
    <property type="entry name" value="UDP-Glycosyltransferase/glycogen phosphorylase"/>
    <property type="match status" value="1"/>
</dbReference>
<dbReference type="GO" id="GO:0016757">
    <property type="term" value="F:glycosyltransferase activity"/>
    <property type="evidence" value="ECO:0007669"/>
    <property type="project" value="InterPro"/>
</dbReference>
<dbReference type="Gene3D" id="3.40.50.2000">
    <property type="entry name" value="Glycogen Phosphorylase B"/>
    <property type="match status" value="2"/>
</dbReference>
<dbReference type="EMBL" id="JALIRP010000001">
    <property type="protein sequence ID" value="MCJ8010481.1"/>
    <property type="molecule type" value="Genomic_DNA"/>
</dbReference>
<dbReference type="RefSeq" id="WP_244718671.1">
    <property type="nucleotide sequence ID" value="NZ_JALIRP010000001.1"/>
</dbReference>
<dbReference type="InterPro" id="IPR001296">
    <property type="entry name" value="Glyco_trans_1"/>
</dbReference>
<comment type="caution">
    <text evidence="2">The sequence shown here is derived from an EMBL/GenBank/DDBJ whole genome shotgun (WGS) entry which is preliminary data.</text>
</comment>
<evidence type="ECO:0000259" key="1">
    <source>
        <dbReference type="Pfam" id="PF00534"/>
    </source>
</evidence>
<gene>
    <name evidence="2" type="ORF">MUG84_01840</name>
</gene>
<accession>A0A9X1WL25</accession>
<dbReference type="AlphaFoldDB" id="A0A9X1WL25"/>
<protein>
    <recommendedName>
        <fullName evidence="1">Glycosyl transferase family 1 domain-containing protein</fullName>
    </recommendedName>
</protein>
<organism evidence="2 3">
    <name type="scientific">Paenibacillus mangrovi</name>
    <dbReference type="NCBI Taxonomy" id="2931978"/>
    <lineage>
        <taxon>Bacteria</taxon>
        <taxon>Bacillati</taxon>
        <taxon>Bacillota</taxon>
        <taxon>Bacilli</taxon>
        <taxon>Bacillales</taxon>
        <taxon>Paenibacillaceae</taxon>
        <taxon>Paenibacillus</taxon>
    </lineage>
</organism>
<reference evidence="2" key="1">
    <citation type="submission" date="2022-04" db="EMBL/GenBank/DDBJ databases">
        <title>Paenibacillus mangrovi sp. nov., a novel endophytic bacterium isolated from bark of Kandelia candel.</title>
        <authorList>
            <person name="Tuo L."/>
        </authorList>
    </citation>
    <scope>NUCLEOTIDE SEQUENCE</scope>
    <source>
        <strain evidence="2">KQZ6P-2</strain>
    </source>
</reference>
<dbReference type="Proteomes" id="UP001139347">
    <property type="component" value="Unassembled WGS sequence"/>
</dbReference>
<evidence type="ECO:0000313" key="2">
    <source>
        <dbReference type="EMBL" id="MCJ8010481.1"/>
    </source>
</evidence>